<reference evidence="10 11" key="1">
    <citation type="submission" date="2019-07" db="EMBL/GenBank/DDBJ databases">
        <title>The pathways for chlorine oxyanion respiration interact through the shared metabolite chlorate.</title>
        <authorList>
            <person name="Barnum T.P."/>
            <person name="Cheng Y."/>
            <person name="Hill K.A."/>
            <person name="Lucas L.N."/>
            <person name="Carlson H.K."/>
            <person name="Coates J.D."/>
        </authorList>
    </citation>
    <scope>NUCLEOTIDE SEQUENCE [LARGE SCALE GENOMIC DNA]</scope>
    <source>
        <strain evidence="10">BK-3</strain>
    </source>
</reference>
<dbReference type="InterPro" id="IPR012094">
    <property type="entry name" value="tRNA_Ile_lys_synt"/>
</dbReference>
<dbReference type="HAMAP" id="MF_01161">
    <property type="entry name" value="tRNA_Ile_lys_synt"/>
    <property type="match status" value="1"/>
</dbReference>
<dbReference type="NCBIfam" id="TIGR02432">
    <property type="entry name" value="lysidine_TilS_N"/>
    <property type="match status" value="1"/>
</dbReference>
<sequence length="446" mass="49945">MPFSTKSLRQKLQQFPPPTGYLVGFSGGLDSQVLLHALVALQSQLSQPIRAVHTDHGLQPQSADWAAHCRLICDTYQIPLTDCQLNLKPLKGESLEAVAREARYRAFAQELNPGEMLLTAHHQDDQVETLLLQLLRGAGLSGLAAMPELTGFAQGFHARPLLGYSRADLEAYAREQGLEWIEDGSNLDRSFDRNYLRHEVLPLLMNRWPATAKTVSRSARHCAEADHLLDDLLGEKLEPLIQSHDGSLSIQGLQELPRHYVGPLLRVWIKCRNFRLPDTVTLGRIVNEVLPAPPDSNPLVRWSGAEVRRYRDRLYLSSPLAEFDSGLKIPWKGESTLVLPGGLGRLEFSSQTPLSALFLSNSSHYTIRFRTGGECCRPVGRGLQKRVKHLLQEHCVLPWMRDRIPLLDIDGEIAAVIGICACEPLLQTPGSEQLQIDWQCPLVWQQ</sequence>
<dbReference type="Gene3D" id="1.20.59.20">
    <property type="match status" value="1"/>
</dbReference>
<accession>A0A558CXF2</accession>
<comment type="domain">
    <text evidence="8">The N-terminal region contains the highly conserved SGGXDS motif, predicted to be a P-loop motif involved in ATP binding.</text>
</comment>
<evidence type="ECO:0000313" key="11">
    <source>
        <dbReference type="Proteomes" id="UP000317355"/>
    </source>
</evidence>
<feature type="domain" description="Lysidine-tRNA(Ile) synthetase C-terminal" evidence="9">
    <location>
        <begin position="365"/>
        <end position="438"/>
    </location>
</feature>
<dbReference type="GO" id="GO:0032267">
    <property type="term" value="F:tRNA(Ile)-lysidine synthase activity"/>
    <property type="evidence" value="ECO:0007669"/>
    <property type="project" value="UniProtKB-EC"/>
</dbReference>
<protein>
    <recommendedName>
        <fullName evidence="8">tRNA(Ile)-lysidine synthase</fullName>
        <ecNumber evidence="8">6.3.4.19</ecNumber>
    </recommendedName>
    <alternativeName>
        <fullName evidence="8">tRNA(Ile)-2-lysyl-cytidine synthase</fullName>
    </alternativeName>
    <alternativeName>
        <fullName evidence="8">tRNA(Ile)-lysidine synthetase</fullName>
    </alternativeName>
</protein>
<proteinExistence type="inferred from homology"/>
<dbReference type="InterPro" id="IPR015262">
    <property type="entry name" value="tRNA_Ile_lys_synt_subst-bd"/>
</dbReference>
<dbReference type="Pfam" id="PF01171">
    <property type="entry name" value="ATP_bind_3"/>
    <property type="match status" value="1"/>
</dbReference>
<dbReference type="EMBL" id="VMRY01000056">
    <property type="protein sequence ID" value="TVT53459.1"/>
    <property type="molecule type" value="Genomic_DNA"/>
</dbReference>
<dbReference type="InterPro" id="IPR011063">
    <property type="entry name" value="TilS/TtcA_N"/>
</dbReference>
<evidence type="ECO:0000313" key="10">
    <source>
        <dbReference type="EMBL" id="TVT53459.1"/>
    </source>
</evidence>
<evidence type="ECO:0000259" key="9">
    <source>
        <dbReference type="SMART" id="SM00977"/>
    </source>
</evidence>
<keyword evidence="6 8" id="KW-0067">ATP-binding</keyword>
<organism evidence="10 11">
    <name type="scientific">Sedimenticola thiotaurini</name>
    <dbReference type="NCBI Taxonomy" id="1543721"/>
    <lineage>
        <taxon>Bacteria</taxon>
        <taxon>Pseudomonadati</taxon>
        <taxon>Pseudomonadota</taxon>
        <taxon>Gammaproteobacteria</taxon>
        <taxon>Chromatiales</taxon>
        <taxon>Sedimenticolaceae</taxon>
        <taxon>Sedimenticola</taxon>
    </lineage>
</organism>
<evidence type="ECO:0000256" key="7">
    <source>
        <dbReference type="ARBA" id="ARBA00048539"/>
    </source>
</evidence>
<comment type="catalytic activity">
    <reaction evidence="7 8">
        <text>cytidine(34) in tRNA(Ile2) + L-lysine + ATP = lysidine(34) in tRNA(Ile2) + AMP + diphosphate + H(+)</text>
        <dbReference type="Rhea" id="RHEA:43744"/>
        <dbReference type="Rhea" id="RHEA-COMP:10625"/>
        <dbReference type="Rhea" id="RHEA-COMP:10670"/>
        <dbReference type="ChEBI" id="CHEBI:15378"/>
        <dbReference type="ChEBI" id="CHEBI:30616"/>
        <dbReference type="ChEBI" id="CHEBI:32551"/>
        <dbReference type="ChEBI" id="CHEBI:33019"/>
        <dbReference type="ChEBI" id="CHEBI:82748"/>
        <dbReference type="ChEBI" id="CHEBI:83665"/>
        <dbReference type="ChEBI" id="CHEBI:456215"/>
        <dbReference type="EC" id="6.3.4.19"/>
    </reaction>
</comment>
<evidence type="ECO:0000256" key="6">
    <source>
        <dbReference type="ARBA" id="ARBA00022840"/>
    </source>
</evidence>
<dbReference type="InterPro" id="IPR012795">
    <property type="entry name" value="tRNA_Ile_lys_synt_N"/>
</dbReference>
<keyword evidence="4 8" id="KW-0819">tRNA processing</keyword>
<dbReference type="Proteomes" id="UP000317355">
    <property type="component" value="Unassembled WGS sequence"/>
</dbReference>
<keyword evidence="3 8" id="KW-0436">Ligase</keyword>
<dbReference type="SMART" id="SM00977">
    <property type="entry name" value="TilS_C"/>
    <property type="match status" value="1"/>
</dbReference>
<comment type="similarity">
    <text evidence="8">Belongs to the tRNA(Ile)-lysidine synthase family.</text>
</comment>
<evidence type="ECO:0000256" key="3">
    <source>
        <dbReference type="ARBA" id="ARBA00022598"/>
    </source>
</evidence>
<dbReference type="Gene3D" id="3.40.50.620">
    <property type="entry name" value="HUPs"/>
    <property type="match status" value="1"/>
</dbReference>
<dbReference type="GO" id="GO:0006400">
    <property type="term" value="P:tRNA modification"/>
    <property type="evidence" value="ECO:0007669"/>
    <property type="project" value="UniProtKB-UniRule"/>
</dbReference>
<evidence type="ECO:0000256" key="1">
    <source>
        <dbReference type="ARBA" id="ARBA00004496"/>
    </source>
</evidence>
<keyword evidence="2 8" id="KW-0963">Cytoplasm</keyword>
<dbReference type="GO" id="GO:0005737">
    <property type="term" value="C:cytoplasm"/>
    <property type="evidence" value="ECO:0007669"/>
    <property type="project" value="UniProtKB-SubCell"/>
</dbReference>
<dbReference type="GO" id="GO:0005524">
    <property type="term" value="F:ATP binding"/>
    <property type="evidence" value="ECO:0007669"/>
    <property type="project" value="UniProtKB-UniRule"/>
</dbReference>
<evidence type="ECO:0000256" key="5">
    <source>
        <dbReference type="ARBA" id="ARBA00022741"/>
    </source>
</evidence>
<dbReference type="SUPFAM" id="SSF56037">
    <property type="entry name" value="PheT/TilS domain"/>
    <property type="match status" value="1"/>
</dbReference>
<dbReference type="EC" id="6.3.4.19" evidence="8"/>
<dbReference type="Pfam" id="PF09179">
    <property type="entry name" value="TilS"/>
    <property type="match status" value="1"/>
</dbReference>
<comment type="subcellular location">
    <subcellularLocation>
        <location evidence="1 8">Cytoplasm</location>
    </subcellularLocation>
</comment>
<dbReference type="PANTHER" id="PTHR43033">
    <property type="entry name" value="TRNA(ILE)-LYSIDINE SYNTHASE-RELATED"/>
    <property type="match status" value="1"/>
</dbReference>
<comment type="caution">
    <text evidence="10">The sequence shown here is derived from an EMBL/GenBank/DDBJ whole genome shotgun (WGS) entry which is preliminary data.</text>
</comment>
<gene>
    <name evidence="8 10" type="primary">tilS</name>
    <name evidence="10" type="ORF">FHK82_11915</name>
</gene>
<keyword evidence="5 8" id="KW-0547">Nucleotide-binding</keyword>
<dbReference type="SUPFAM" id="SSF82829">
    <property type="entry name" value="MesJ substrate recognition domain-like"/>
    <property type="match status" value="1"/>
</dbReference>
<name>A0A558CXF2_9GAMM</name>
<dbReference type="InterPro" id="IPR012796">
    <property type="entry name" value="Lysidine-tRNA-synth_C"/>
</dbReference>
<dbReference type="CDD" id="cd01992">
    <property type="entry name" value="TilS_N"/>
    <property type="match status" value="1"/>
</dbReference>
<comment type="function">
    <text evidence="8">Ligates lysine onto the cytidine present at position 34 of the AUA codon-specific tRNA(Ile) that contains the anticodon CAU, in an ATP-dependent manner. Cytidine is converted to lysidine, thus changing the amino acid specificity of the tRNA from methionine to isoleucine.</text>
</comment>
<evidence type="ECO:0000256" key="4">
    <source>
        <dbReference type="ARBA" id="ARBA00022694"/>
    </source>
</evidence>
<evidence type="ECO:0000256" key="2">
    <source>
        <dbReference type="ARBA" id="ARBA00022490"/>
    </source>
</evidence>
<evidence type="ECO:0000256" key="8">
    <source>
        <dbReference type="HAMAP-Rule" id="MF_01161"/>
    </source>
</evidence>
<dbReference type="Pfam" id="PF11734">
    <property type="entry name" value="TilS_C"/>
    <property type="match status" value="1"/>
</dbReference>
<dbReference type="InterPro" id="IPR014729">
    <property type="entry name" value="Rossmann-like_a/b/a_fold"/>
</dbReference>
<feature type="binding site" evidence="8">
    <location>
        <begin position="26"/>
        <end position="31"/>
    </location>
    <ligand>
        <name>ATP</name>
        <dbReference type="ChEBI" id="CHEBI:30616"/>
    </ligand>
</feature>
<dbReference type="AlphaFoldDB" id="A0A558CXF2"/>
<dbReference type="PANTHER" id="PTHR43033:SF1">
    <property type="entry name" value="TRNA(ILE)-LYSIDINE SYNTHASE-RELATED"/>
    <property type="match status" value="1"/>
</dbReference>
<dbReference type="SUPFAM" id="SSF52402">
    <property type="entry name" value="Adenine nucleotide alpha hydrolases-like"/>
    <property type="match status" value="1"/>
</dbReference>
<dbReference type="NCBIfam" id="TIGR02433">
    <property type="entry name" value="lysidine_TilS_C"/>
    <property type="match status" value="1"/>
</dbReference>